<proteinExistence type="predicted"/>
<evidence type="ECO:0000313" key="2">
    <source>
        <dbReference type="EMBL" id="CAG7716145.1"/>
    </source>
</evidence>
<keyword evidence="1" id="KW-1133">Transmembrane helix</keyword>
<feature type="transmembrane region" description="Helical" evidence="1">
    <location>
        <begin position="77"/>
        <end position="99"/>
    </location>
</feature>
<keyword evidence="1" id="KW-0472">Membrane</keyword>
<dbReference type="AlphaFoldDB" id="A0A8J2NVQ6"/>
<gene>
    <name evidence="2" type="ORF">AFUS01_LOCUS5674</name>
</gene>
<feature type="transmembrane region" description="Helical" evidence="1">
    <location>
        <begin position="179"/>
        <end position="197"/>
    </location>
</feature>
<feature type="transmembrane region" description="Helical" evidence="1">
    <location>
        <begin position="111"/>
        <end position="136"/>
    </location>
</feature>
<sequence>MGYYYINSSLLCAVIIGSIVILLESIALSDDIMFTEKYQYSLKADDLCQHFINGKHNVTSANKDFTLLRRDLPFEPLSIFIASVTVTICIISHVVTWIFRNTKAKMVLMLNKFLTISATIAFFGCCVLISASFVIYDFHYIDFNDGQTTGCNMNYNHEYVADKDCDRKYSVCQRKDLKAAAFLLSLVCGLLGISGLLRDLKAKNTTKDFAEIFSPDKSFIVEPHQDEDIISIRTAQNGSSLDME</sequence>
<reference evidence="2" key="1">
    <citation type="submission" date="2021-06" db="EMBL/GenBank/DDBJ databases">
        <authorList>
            <person name="Hodson N. C."/>
            <person name="Mongue J. A."/>
            <person name="Jaron S. K."/>
        </authorList>
    </citation>
    <scope>NUCLEOTIDE SEQUENCE</scope>
</reference>
<accession>A0A8J2NVQ6</accession>
<comment type="caution">
    <text evidence="2">The sequence shown here is derived from an EMBL/GenBank/DDBJ whole genome shotgun (WGS) entry which is preliminary data.</text>
</comment>
<evidence type="ECO:0000313" key="3">
    <source>
        <dbReference type="Proteomes" id="UP000708208"/>
    </source>
</evidence>
<dbReference type="EMBL" id="CAJVCH010036217">
    <property type="protein sequence ID" value="CAG7716145.1"/>
    <property type="molecule type" value="Genomic_DNA"/>
</dbReference>
<evidence type="ECO:0000256" key="1">
    <source>
        <dbReference type="SAM" id="Phobius"/>
    </source>
</evidence>
<keyword evidence="3" id="KW-1185">Reference proteome</keyword>
<name>A0A8J2NVQ6_9HEXA</name>
<dbReference type="Proteomes" id="UP000708208">
    <property type="component" value="Unassembled WGS sequence"/>
</dbReference>
<keyword evidence="1" id="KW-0812">Transmembrane</keyword>
<organism evidence="2 3">
    <name type="scientific">Allacma fusca</name>
    <dbReference type="NCBI Taxonomy" id="39272"/>
    <lineage>
        <taxon>Eukaryota</taxon>
        <taxon>Metazoa</taxon>
        <taxon>Ecdysozoa</taxon>
        <taxon>Arthropoda</taxon>
        <taxon>Hexapoda</taxon>
        <taxon>Collembola</taxon>
        <taxon>Symphypleona</taxon>
        <taxon>Sminthuridae</taxon>
        <taxon>Allacma</taxon>
    </lineage>
</organism>
<protein>
    <submittedName>
        <fullName evidence="2">Uncharacterized protein</fullName>
    </submittedName>
</protein>